<sequence length="102" mass="11064">MDSRRGQSRVFAFLVILDFCQHEPKSHLSPLFFKDNFDLRPTSVPTTNESVLGIVQSSLSLPPTFGPLIKVDLYNGGNSCQAFGSSTTDGTVALGYFYAAGN</sequence>
<accession>A0AAV4TFJ9</accession>
<evidence type="ECO:0000313" key="2">
    <source>
        <dbReference type="Proteomes" id="UP001054837"/>
    </source>
</evidence>
<gene>
    <name evidence="1" type="ORF">CDAR_271311</name>
</gene>
<evidence type="ECO:0000313" key="1">
    <source>
        <dbReference type="EMBL" id="GIY43667.1"/>
    </source>
</evidence>
<proteinExistence type="predicted"/>
<protein>
    <submittedName>
        <fullName evidence="1">Uncharacterized protein</fullName>
    </submittedName>
</protein>
<reference evidence="1 2" key="1">
    <citation type="submission" date="2021-06" db="EMBL/GenBank/DDBJ databases">
        <title>Caerostris darwini draft genome.</title>
        <authorList>
            <person name="Kono N."/>
            <person name="Arakawa K."/>
        </authorList>
    </citation>
    <scope>NUCLEOTIDE SEQUENCE [LARGE SCALE GENOMIC DNA]</scope>
</reference>
<organism evidence="1 2">
    <name type="scientific">Caerostris darwini</name>
    <dbReference type="NCBI Taxonomy" id="1538125"/>
    <lineage>
        <taxon>Eukaryota</taxon>
        <taxon>Metazoa</taxon>
        <taxon>Ecdysozoa</taxon>
        <taxon>Arthropoda</taxon>
        <taxon>Chelicerata</taxon>
        <taxon>Arachnida</taxon>
        <taxon>Araneae</taxon>
        <taxon>Araneomorphae</taxon>
        <taxon>Entelegynae</taxon>
        <taxon>Araneoidea</taxon>
        <taxon>Araneidae</taxon>
        <taxon>Caerostris</taxon>
    </lineage>
</organism>
<dbReference type="EMBL" id="BPLQ01009371">
    <property type="protein sequence ID" value="GIY43667.1"/>
    <property type="molecule type" value="Genomic_DNA"/>
</dbReference>
<comment type="caution">
    <text evidence="1">The sequence shown here is derived from an EMBL/GenBank/DDBJ whole genome shotgun (WGS) entry which is preliminary data.</text>
</comment>
<dbReference type="AlphaFoldDB" id="A0AAV4TFJ9"/>
<name>A0AAV4TFJ9_9ARAC</name>
<dbReference type="Proteomes" id="UP001054837">
    <property type="component" value="Unassembled WGS sequence"/>
</dbReference>
<keyword evidence="2" id="KW-1185">Reference proteome</keyword>